<dbReference type="OrthoDB" id="6691783at2759"/>
<feature type="transmembrane region" description="Helical" evidence="1">
    <location>
        <begin position="108"/>
        <end position="130"/>
    </location>
</feature>
<name>A0A9N9TLS2_PHYSR</name>
<sequence>MNFVFKIHDKFVQDAFSTARLDANAYSCIPSLVFMSCMFVLLYFQFHYYTSSYTRWKTRLYKDVFFHWVYFYTVRLWFLFIKFARYLISSMDQFIEDNSPKDEITLNQTLTHVCLFIITLTISLIPFVILSIQHLYRSNIPNFLVWVTEDSRNNSEIGTSGHYLERPPRFVHSYKGTTAPYRSKRSTSFDSDLFLNKNSESCRSCQSMTVLASGALIEDLTKSK</sequence>
<evidence type="ECO:0000313" key="3">
    <source>
        <dbReference type="Proteomes" id="UP001153712"/>
    </source>
</evidence>
<feature type="transmembrane region" description="Helical" evidence="1">
    <location>
        <begin position="23"/>
        <end position="44"/>
    </location>
</feature>
<accession>A0A9N9TLS2</accession>
<keyword evidence="1" id="KW-1133">Transmembrane helix</keyword>
<organism evidence="2 3">
    <name type="scientific">Phyllotreta striolata</name>
    <name type="common">Striped flea beetle</name>
    <name type="synonym">Crioceris striolata</name>
    <dbReference type="NCBI Taxonomy" id="444603"/>
    <lineage>
        <taxon>Eukaryota</taxon>
        <taxon>Metazoa</taxon>
        <taxon>Ecdysozoa</taxon>
        <taxon>Arthropoda</taxon>
        <taxon>Hexapoda</taxon>
        <taxon>Insecta</taxon>
        <taxon>Pterygota</taxon>
        <taxon>Neoptera</taxon>
        <taxon>Endopterygota</taxon>
        <taxon>Coleoptera</taxon>
        <taxon>Polyphaga</taxon>
        <taxon>Cucujiformia</taxon>
        <taxon>Chrysomeloidea</taxon>
        <taxon>Chrysomelidae</taxon>
        <taxon>Galerucinae</taxon>
        <taxon>Alticini</taxon>
        <taxon>Phyllotreta</taxon>
    </lineage>
</organism>
<dbReference type="EMBL" id="OU900096">
    <property type="protein sequence ID" value="CAG9860611.1"/>
    <property type="molecule type" value="Genomic_DNA"/>
</dbReference>
<keyword evidence="1" id="KW-0472">Membrane</keyword>
<keyword evidence="1" id="KW-0812">Transmembrane</keyword>
<evidence type="ECO:0000313" key="2">
    <source>
        <dbReference type="EMBL" id="CAG9860611.1"/>
    </source>
</evidence>
<reference evidence="2" key="1">
    <citation type="submission" date="2022-01" db="EMBL/GenBank/DDBJ databases">
        <authorList>
            <person name="King R."/>
        </authorList>
    </citation>
    <scope>NUCLEOTIDE SEQUENCE</scope>
</reference>
<keyword evidence="3" id="KW-1185">Reference proteome</keyword>
<dbReference type="Proteomes" id="UP001153712">
    <property type="component" value="Chromosome 3"/>
</dbReference>
<feature type="transmembrane region" description="Helical" evidence="1">
    <location>
        <begin position="65"/>
        <end position="88"/>
    </location>
</feature>
<proteinExistence type="predicted"/>
<dbReference type="AlphaFoldDB" id="A0A9N9TLS2"/>
<gene>
    <name evidence="2" type="ORF">PHYEVI_LOCUS6961</name>
</gene>
<protein>
    <submittedName>
        <fullName evidence="2">Uncharacterized protein</fullName>
    </submittedName>
</protein>
<evidence type="ECO:0000256" key="1">
    <source>
        <dbReference type="SAM" id="Phobius"/>
    </source>
</evidence>